<accession>A0A815LX11</accession>
<dbReference type="AlphaFoldDB" id="A0A815LX11"/>
<dbReference type="EMBL" id="CAJNOT010004098">
    <property type="protein sequence ID" value="CAF1415898.1"/>
    <property type="molecule type" value="Genomic_DNA"/>
</dbReference>
<evidence type="ECO:0000313" key="4">
    <source>
        <dbReference type="Proteomes" id="UP000663864"/>
    </source>
</evidence>
<evidence type="ECO:0000313" key="3">
    <source>
        <dbReference type="EMBL" id="CAF3985844.1"/>
    </source>
</evidence>
<comment type="caution">
    <text evidence="2">The sequence shown here is derived from an EMBL/GenBank/DDBJ whole genome shotgun (WGS) entry which is preliminary data.</text>
</comment>
<dbReference type="Proteomes" id="UP000663864">
    <property type="component" value="Unassembled WGS sequence"/>
</dbReference>
<gene>
    <name evidence="3" type="ORF">JBS370_LOCUS25440</name>
    <name evidence="2" type="ORF">ZHD862_LOCUS33737</name>
</gene>
<evidence type="ECO:0000313" key="2">
    <source>
        <dbReference type="EMBL" id="CAF1415898.1"/>
    </source>
</evidence>
<dbReference type="Proteomes" id="UP000663836">
    <property type="component" value="Unassembled WGS sequence"/>
</dbReference>
<dbReference type="EMBL" id="CAJOBD010004226">
    <property type="protein sequence ID" value="CAF3985844.1"/>
    <property type="molecule type" value="Genomic_DNA"/>
</dbReference>
<proteinExistence type="predicted"/>
<feature type="compositionally biased region" description="Polar residues" evidence="1">
    <location>
        <begin position="7"/>
        <end position="55"/>
    </location>
</feature>
<feature type="region of interest" description="Disordered" evidence="1">
    <location>
        <begin position="99"/>
        <end position="120"/>
    </location>
</feature>
<name>A0A815LX11_9BILA</name>
<feature type="region of interest" description="Disordered" evidence="1">
    <location>
        <begin position="1"/>
        <end position="57"/>
    </location>
</feature>
<sequence length="324" mass="36743">MSESKIEVNNYSTTNNVEHLTSPSTVTDESLHLTNSDVTNDASSNGKETHQNLLSNDDVDELTDQLGALDYNKHSLDQQDIDSEHIQYDNYVEIHYEQDTTTENLKSPTSLTSDSVTNDENHSFENSSLIGTHEYPTDLVANVEQQESLPKNSESVTLENWSSYATSSEESITVEQVQQFIQRLAAENTVYTYDIPHIVTIIKDSHVYDAQNDSNIVSNEYVIDADPIFNTENDNVQMIHIEPTHFSSITNHYYDSQVIDSNVNSQPLITYETNGELNTSQLTMNENGEYIEIPVGEIILPDEYYPNTNDGYQSNVLHEEYIYN</sequence>
<reference evidence="2" key="1">
    <citation type="submission" date="2021-02" db="EMBL/GenBank/DDBJ databases">
        <authorList>
            <person name="Nowell W R."/>
        </authorList>
    </citation>
    <scope>NUCLEOTIDE SEQUENCE</scope>
</reference>
<organism evidence="2 4">
    <name type="scientific">Rotaria sordida</name>
    <dbReference type="NCBI Taxonomy" id="392033"/>
    <lineage>
        <taxon>Eukaryota</taxon>
        <taxon>Metazoa</taxon>
        <taxon>Spiralia</taxon>
        <taxon>Gnathifera</taxon>
        <taxon>Rotifera</taxon>
        <taxon>Eurotatoria</taxon>
        <taxon>Bdelloidea</taxon>
        <taxon>Philodinida</taxon>
        <taxon>Philodinidae</taxon>
        <taxon>Rotaria</taxon>
    </lineage>
</organism>
<protein>
    <submittedName>
        <fullName evidence="2">Uncharacterized protein</fullName>
    </submittedName>
</protein>
<evidence type="ECO:0000256" key="1">
    <source>
        <dbReference type="SAM" id="MobiDB-lite"/>
    </source>
</evidence>